<dbReference type="EMBL" id="JXAL01000019">
    <property type="protein sequence ID" value="KIL35591.1"/>
    <property type="molecule type" value="Genomic_DNA"/>
</dbReference>
<evidence type="ECO:0000313" key="2">
    <source>
        <dbReference type="Proteomes" id="UP000054526"/>
    </source>
</evidence>
<dbReference type="RefSeq" id="WP_041063780.1">
    <property type="nucleotide sequence ID" value="NZ_JXAL01000019.1"/>
</dbReference>
<reference evidence="1 2" key="1">
    <citation type="submission" date="2014-12" db="EMBL/GenBank/DDBJ databases">
        <title>Draft genome sequence of Cohnella kolymensis strain B-2846.</title>
        <authorList>
            <person name="Karlyshev A.V."/>
            <person name="Kudryashova E.B."/>
        </authorList>
    </citation>
    <scope>NUCLEOTIDE SEQUENCE [LARGE SCALE GENOMIC DNA]</scope>
    <source>
        <strain evidence="1 2">VKM B-2846</strain>
    </source>
</reference>
<protein>
    <submittedName>
        <fullName evidence="1">Uncharacterized protein</fullName>
    </submittedName>
</protein>
<keyword evidence="2" id="KW-1185">Reference proteome</keyword>
<gene>
    <name evidence="1" type="ORF">SD71_12635</name>
</gene>
<name>A0ABR5A3F2_9BACL</name>
<comment type="caution">
    <text evidence="1">The sequence shown here is derived from an EMBL/GenBank/DDBJ whole genome shotgun (WGS) entry which is preliminary data.</text>
</comment>
<sequence>MFRKRISIALIATLIAALFSPIGLFGRAYAVTQTLSLDPQADLLWDSEYGTLDNDTAGRFYAGKYLYEGVPVISRGGLRFNLAQFRERPLNMN</sequence>
<dbReference type="Proteomes" id="UP000054526">
    <property type="component" value="Unassembled WGS sequence"/>
</dbReference>
<proteinExistence type="predicted"/>
<organism evidence="1 2">
    <name type="scientific">Cohnella kolymensis</name>
    <dbReference type="NCBI Taxonomy" id="1590652"/>
    <lineage>
        <taxon>Bacteria</taxon>
        <taxon>Bacillati</taxon>
        <taxon>Bacillota</taxon>
        <taxon>Bacilli</taxon>
        <taxon>Bacillales</taxon>
        <taxon>Paenibacillaceae</taxon>
        <taxon>Cohnella</taxon>
    </lineage>
</organism>
<evidence type="ECO:0000313" key="1">
    <source>
        <dbReference type="EMBL" id="KIL35591.1"/>
    </source>
</evidence>
<accession>A0ABR5A3F2</accession>